<evidence type="ECO:0000313" key="1">
    <source>
        <dbReference type="EMBL" id="KAI3745647.1"/>
    </source>
</evidence>
<reference evidence="1 2" key="2">
    <citation type="journal article" date="2022" name="Mol. Ecol. Resour.">
        <title>The genomes of chicory, endive, great burdock and yacon provide insights into Asteraceae paleo-polyploidization history and plant inulin production.</title>
        <authorList>
            <person name="Fan W."/>
            <person name="Wang S."/>
            <person name="Wang H."/>
            <person name="Wang A."/>
            <person name="Jiang F."/>
            <person name="Liu H."/>
            <person name="Zhao H."/>
            <person name="Xu D."/>
            <person name="Zhang Y."/>
        </authorList>
    </citation>
    <scope>NUCLEOTIDE SEQUENCE [LARGE SCALE GENOMIC DNA]</scope>
    <source>
        <strain evidence="2">cv. Niubang</strain>
    </source>
</reference>
<sequence>MKSEEVPMSGRISTSYGLKSAEQLIERLLEVGTATVTKEEAALARFKLRLASDFLSNYIFLYVGRVGSNTNLILQKVVFVDDMEQRDYLRNLLHDQKTNGNLGKCLLDALTLVFVEMKGGADSLQHWLCQIVFLPPQ</sequence>
<dbReference type="EMBL" id="CM042049">
    <property type="protein sequence ID" value="KAI3745647.1"/>
    <property type="molecule type" value="Genomic_DNA"/>
</dbReference>
<proteinExistence type="predicted"/>
<dbReference type="Proteomes" id="UP001055879">
    <property type="component" value="Linkage Group LG03"/>
</dbReference>
<accession>A0ACB9DH80</accession>
<comment type="caution">
    <text evidence="1">The sequence shown here is derived from an EMBL/GenBank/DDBJ whole genome shotgun (WGS) entry which is preliminary data.</text>
</comment>
<gene>
    <name evidence="1" type="ORF">L6452_08050</name>
</gene>
<reference evidence="2" key="1">
    <citation type="journal article" date="2022" name="Mol. Ecol. Resour.">
        <title>The genomes of chicory, endive, great burdock and yacon provide insights into Asteraceae palaeo-polyploidization history and plant inulin production.</title>
        <authorList>
            <person name="Fan W."/>
            <person name="Wang S."/>
            <person name="Wang H."/>
            <person name="Wang A."/>
            <person name="Jiang F."/>
            <person name="Liu H."/>
            <person name="Zhao H."/>
            <person name="Xu D."/>
            <person name="Zhang Y."/>
        </authorList>
    </citation>
    <scope>NUCLEOTIDE SEQUENCE [LARGE SCALE GENOMIC DNA]</scope>
    <source>
        <strain evidence="2">cv. Niubang</strain>
    </source>
</reference>
<organism evidence="1 2">
    <name type="scientific">Arctium lappa</name>
    <name type="common">Greater burdock</name>
    <name type="synonym">Lappa major</name>
    <dbReference type="NCBI Taxonomy" id="4217"/>
    <lineage>
        <taxon>Eukaryota</taxon>
        <taxon>Viridiplantae</taxon>
        <taxon>Streptophyta</taxon>
        <taxon>Embryophyta</taxon>
        <taxon>Tracheophyta</taxon>
        <taxon>Spermatophyta</taxon>
        <taxon>Magnoliopsida</taxon>
        <taxon>eudicotyledons</taxon>
        <taxon>Gunneridae</taxon>
        <taxon>Pentapetalae</taxon>
        <taxon>asterids</taxon>
        <taxon>campanulids</taxon>
        <taxon>Asterales</taxon>
        <taxon>Asteraceae</taxon>
        <taxon>Carduoideae</taxon>
        <taxon>Cardueae</taxon>
        <taxon>Arctiinae</taxon>
        <taxon>Arctium</taxon>
    </lineage>
</organism>
<evidence type="ECO:0000313" key="2">
    <source>
        <dbReference type="Proteomes" id="UP001055879"/>
    </source>
</evidence>
<protein>
    <submittedName>
        <fullName evidence="1">Uncharacterized protein</fullName>
    </submittedName>
</protein>
<name>A0ACB9DH80_ARCLA</name>
<keyword evidence="2" id="KW-1185">Reference proteome</keyword>